<keyword evidence="1" id="KW-1133">Transmembrane helix</keyword>
<feature type="transmembrane region" description="Helical" evidence="1">
    <location>
        <begin position="111"/>
        <end position="131"/>
    </location>
</feature>
<accession>A0A381NR90</accession>
<reference evidence="2" key="1">
    <citation type="submission" date="2018-05" db="EMBL/GenBank/DDBJ databases">
        <authorList>
            <person name="Lanie J.A."/>
            <person name="Ng W.-L."/>
            <person name="Kazmierczak K.M."/>
            <person name="Andrzejewski T.M."/>
            <person name="Davidsen T.M."/>
            <person name="Wayne K.J."/>
            <person name="Tettelin H."/>
            <person name="Glass J.I."/>
            <person name="Rusch D."/>
            <person name="Podicherti R."/>
            <person name="Tsui H.-C.T."/>
            <person name="Winkler M.E."/>
        </authorList>
    </citation>
    <scope>NUCLEOTIDE SEQUENCE</scope>
</reference>
<organism evidence="2">
    <name type="scientific">marine metagenome</name>
    <dbReference type="NCBI Taxonomy" id="408172"/>
    <lineage>
        <taxon>unclassified sequences</taxon>
        <taxon>metagenomes</taxon>
        <taxon>ecological metagenomes</taxon>
    </lineage>
</organism>
<dbReference type="AlphaFoldDB" id="A0A381NR90"/>
<keyword evidence="1" id="KW-0472">Membrane</keyword>
<proteinExistence type="predicted"/>
<gene>
    <name evidence="2" type="ORF">METZ01_LOCUS9911</name>
</gene>
<evidence type="ECO:0000256" key="1">
    <source>
        <dbReference type="SAM" id="Phobius"/>
    </source>
</evidence>
<name>A0A381NR90_9ZZZZ</name>
<feature type="non-terminal residue" evidence="2">
    <location>
        <position position="1"/>
    </location>
</feature>
<sequence length="164" mass="17278">VADRFRGGILAASTLLLMGCHTYMPVQQPVPGTTVRVQVPLTSAAQGPNQAPETVSIEGTLIEFGDTVEVEVTNRQEYGAFREVTRVDTLRIATSGIIGLDERTFSTGRSVVLGLVISGAAAAFAWTALGFEGGGSSPTPGPDGPQPSFLLSPIVRTIWGLIHW</sequence>
<evidence type="ECO:0000313" key="2">
    <source>
        <dbReference type="EMBL" id="SUZ57057.1"/>
    </source>
</evidence>
<protein>
    <submittedName>
        <fullName evidence="2">Uncharacterized protein</fullName>
    </submittedName>
</protein>
<dbReference type="EMBL" id="UINC01000539">
    <property type="protein sequence ID" value="SUZ57057.1"/>
    <property type="molecule type" value="Genomic_DNA"/>
</dbReference>
<keyword evidence="1" id="KW-0812">Transmembrane</keyword>